<keyword evidence="3" id="KW-1185">Reference proteome</keyword>
<organism evidence="2 3">
    <name type="scientific">Parelaphostrongylus tenuis</name>
    <name type="common">Meningeal worm</name>
    <dbReference type="NCBI Taxonomy" id="148309"/>
    <lineage>
        <taxon>Eukaryota</taxon>
        <taxon>Metazoa</taxon>
        <taxon>Ecdysozoa</taxon>
        <taxon>Nematoda</taxon>
        <taxon>Chromadorea</taxon>
        <taxon>Rhabditida</taxon>
        <taxon>Rhabditina</taxon>
        <taxon>Rhabditomorpha</taxon>
        <taxon>Strongyloidea</taxon>
        <taxon>Metastrongylidae</taxon>
        <taxon>Parelaphostrongylus</taxon>
    </lineage>
</organism>
<evidence type="ECO:0000313" key="2">
    <source>
        <dbReference type="EMBL" id="KAJ1366863.1"/>
    </source>
</evidence>
<proteinExistence type="predicted"/>
<name>A0AAD5WEB1_PARTN</name>
<protein>
    <submittedName>
        <fullName evidence="2">Uncharacterized protein</fullName>
    </submittedName>
</protein>
<reference evidence="2" key="1">
    <citation type="submission" date="2021-06" db="EMBL/GenBank/DDBJ databases">
        <title>Parelaphostrongylus tenuis whole genome reference sequence.</title>
        <authorList>
            <person name="Garwood T.J."/>
            <person name="Larsen P.A."/>
            <person name="Fountain-Jones N.M."/>
            <person name="Garbe J.R."/>
            <person name="Macchietto M.G."/>
            <person name="Kania S.A."/>
            <person name="Gerhold R.W."/>
            <person name="Richards J.E."/>
            <person name="Wolf T.M."/>
        </authorList>
    </citation>
    <scope>NUCLEOTIDE SEQUENCE</scope>
    <source>
        <strain evidence="2">MNPRO001-30</strain>
        <tissue evidence="2">Meninges</tissue>
    </source>
</reference>
<accession>A0AAD5WEB1</accession>
<dbReference type="EMBL" id="JAHQIW010005684">
    <property type="protein sequence ID" value="KAJ1366863.1"/>
    <property type="molecule type" value="Genomic_DNA"/>
</dbReference>
<evidence type="ECO:0000256" key="1">
    <source>
        <dbReference type="SAM" id="MobiDB-lite"/>
    </source>
</evidence>
<feature type="region of interest" description="Disordered" evidence="1">
    <location>
        <begin position="1"/>
        <end position="27"/>
    </location>
</feature>
<sequence length="75" mass="8443">MNNTLAGREGQNESSSKNTKTGTPTAKQLPLSVALMRELKIVRKAFLHWQWRYCIMKAKILMDLGVLARILRAGS</sequence>
<feature type="compositionally biased region" description="Polar residues" evidence="1">
    <location>
        <begin position="12"/>
        <end position="26"/>
    </location>
</feature>
<gene>
    <name evidence="2" type="ORF">KIN20_027644</name>
</gene>
<comment type="caution">
    <text evidence="2">The sequence shown here is derived from an EMBL/GenBank/DDBJ whole genome shotgun (WGS) entry which is preliminary data.</text>
</comment>
<dbReference type="Proteomes" id="UP001196413">
    <property type="component" value="Unassembled WGS sequence"/>
</dbReference>
<dbReference type="AlphaFoldDB" id="A0AAD5WEB1"/>
<evidence type="ECO:0000313" key="3">
    <source>
        <dbReference type="Proteomes" id="UP001196413"/>
    </source>
</evidence>